<evidence type="ECO:0000256" key="1">
    <source>
        <dbReference type="ARBA" id="ARBA00005721"/>
    </source>
</evidence>
<evidence type="ECO:0008006" key="4">
    <source>
        <dbReference type="Google" id="ProtNLM"/>
    </source>
</evidence>
<dbReference type="PANTHER" id="PTHR34297">
    <property type="entry name" value="HYPOTHETICAL CYTOSOLIC PROTEIN-RELATED"/>
    <property type="match status" value="1"/>
</dbReference>
<dbReference type="STRING" id="2325.TKV_c14080"/>
<dbReference type="KEGG" id="tki:TKV_c14080"/>
<evidence type="ECO:0000313" key="2">
    <source>
        <dbReference type="EMBL" id="AIS52579.1"/>
    </source>
</evidence>
<evidence type="ECO:0000313" key="3">
    <source>
        <dbReference type="Proteomes" id="UP000029669"/>
    </source>
</evidence>
<organism evidence="2 3">
    <name type="scientific">Thermoanaerobacter kivui</name>
    <name type="common">Acetogenium kivui</name>
    <dbReference type="NCBI Taxonomy" id="2325"/>
    <lineage>
        <taxon>Bacteria</taxon>
        <taxon>Bacillati</taxon>
        <taxon>Bacillota</taxon>
        <taxon>Clostridia</taxon>
        <taxon>Thermoanaerobacterales</taxon>
        <taxon>Thermoanaerobacteraceae</taxon>
        <taxon>Thermoanaerobacter</taxon>
    </lineage>
</organism>
<dbReference type="EMBL" id="CP009170">
    <property type="protein sequence ID" value="AIS52579.1"/>
    <property type="molecule type" value="Genomic_DNA"/>
</dbReference>
<reference evidence="3" key="1">
    <citation type="journal article" date="2015" name="Genome Announc.">
        <title>Whole-Genome Sequences of 80 Environmental and Clinical Isolates of Burkholderia pseudomallei.</title>
        <authorList>
            <person name="Johnson S.L."/>
            <person name="Baker A.L."/>
            <person name="Chain P.S."/>
            <person name="Currie B.J."/>
            <person name="Daligault H.E."/>
            <person name="Davenport K.W."/>
            <person name="Davis C.B."/>
            <person name="Inglis T.J."/>
            <person name="Kaestli M."/>
            <person name="Koren S."/>
            <person name="Mayo M."/>
            <person name="Merritt A.J."/>
            <person name="Price E.P."/>
            <person name="Sarovich D.S."/>
            <person name="Warner J."/>
            <person name="Rosovitz M.J."/>
        </authorList>
    </citation>
    <scope>NUCLEOTIDE SEQUENCE [LARGE SCALE GENOMIC DNA]</scope>
    <source>
        <strain evidence="3">DSM 2030</strain>
    </source>
</reference>
<name>A0A097ARZ7_THEKI</name>
<dbReference type="eggNOG" id="COG1302">
    <property type="taxonomic scope" value="Bacteria"/>
</dbReference>
<dbReference type="Proteomes" id="UP000029669">
    <property type="component" value="Chromosome"/>
</dbReference>
<protein>
    <recommendedName>
        <fullName evidence="4">Asp23/Gls24 family envelope stress response protein</fullName>
    </recommendedName>
</protein>
<dbReference type="AlphaFoldDB" id="A0A097ARZ7"/>
<sequence length="116" mass="12492">MVEIKNRHGNINISNDAIAAIASKAVSECYGVVGLGRKGANGLIEIFKTENSGKGIKVSSSEEGLTLEVYIVVEYGVNIRTVSMNVIEKVKYAVEKFTGINIKNVVVNVQGIKVDH</sequence>
<dbReference type="PANTHER" id="PTHR34297:SF2">
    <property type="entry name" value="ASP23_GLS24 FAMILY ENVELOPE STRESS RESPONSE PROTEIN"/>
    <property type="match status" value="1"/>
</dbReference>
<keyword evidence="3" id="KW-1185">Reference proteome</keyword>
<dbReference type="OrthoDB" id="9793465at2"/>
<accession>A0A097ARZ7</accession>
<dbReference type="HOGENOM" id="CLU_113198_2_2_9"/>
<proteinExistence type="inferred from homology"/>
<gene>
    <name evidence="2" type="ORF">TKV_c14080</name>
</gene>
<dbReference type="InterPro" id="IPR005531">
    <property type="entry name" value="Asp23"/>
</dbReference>
<comment type="similarity">
    <text evidence="1">Belongs to the asp23 family.</text>
</comment>
<dbReference type="RefSeq" id="WP_049685312.1">
    <property type="nucleotide sequence ID" value="NZ_CP009170.1"/>
</dbReference>
<dbReference type="Pfam" id="PF03780">
    <property type="entry name" value="Asp23"/>
    <property type="match status" value="1"/>
</dbReference>